<dbReference type="Proteomes" id="UP000580250">
    <property type="component" value="Unassembled WGS sequence"/>
</dbReference>
<reference evidence="1 2" key="1">
    <citation type="submission" date="2020-08" db="EMBL/GenBank/DDBJ databases">
        <authorList>
            <person name="Koutsovoulos G."/>
            <person name="Danchin GJ E."/>
        </authorList>
    </citation>
    <scope>NUCLEOTIDE SEQUENCE [LARGE SCALE GENOMIC DNA]</scope>
</reference>
<dbReference type="AlphaFoldDB" id="A0A6V7W986"/>
<name>A0A6V7W986_MELEN</name>
<comment type="caution">
    <text evidence="1">The sequence shown here is derived from an EMBL/GenBank/DDBJ whole genome shotgun (WGS) entry which is preliminary data.</text>
</comment>
<dbReference type="OrthoDB" id="5978043at2759"/>
<evidence type="ECO:0000313" key="2">
    <source>
        <dbReference type="Proteomes" id="UP000580250"/>
    </source>
</evidence>
<sequence>MKNWFDKHHGTKVHNYEIGDQVWFTNYRQNKIVWLEGEIVSKKGVLYTIFAPKLKTVITRHSNQLRKRLHMETKLYNNGEINNQKIERKYELRNRTVYVSNQLNCVKRSNARLYNEGATPKKKTKI</sequence>
<protein>
    <submittedName>
        <fullName evidence="1">Uncharacterized protein</fullName>
    </submittedName>
</protein>
<evidence type="ECO:0000313" key="1">
    <source>
        <dbReference type="EMBL" id="CAD2183308.1"/>
    </source>
</evidence>
<gene>
    <name evidence="1" type="ORF">MENT_LOCUS35594</name>
</gene>
<accession>A0A6V7W986</accession>
<dbReference type="EMBL" id="CAJEWN010000463">
    <property type="protein sequence ID" value="CAD2183308.1"/>
    <property type="molecule type" value="Genomic_DNA"/>
</dbReference>
<proteinExistence type="predicted"/>
<organism evidence="1 2">
    <name type="scientific">Meloidogyne enterolobii</name>
    <name type="common">Root-knot nematode worm</name>
    <name type="synonym">Meloidogyne mayaguensis</name>
    <dbReference type="NCBI Taxonomy" id="390850"/>
    <lineage>
        <taxon>Eukaryota</taxon>
        <taxon>Metazoa</taxon>
        <taxon>Ecdysozoa</taxon>
        <taxon>Nematoda</taxon>
        <taxon>Chromadorea</taxon>
        <taxon>Rhabditida</taxon>
        <taxon>Tylenchina</taxon>
        <taxon>Tylenchomorpha</taxon>
        <taxon>Tylenchoidea</taxon>
        <taxon>Meloidogynidae</taxon>
        <taxon>Meloidogyninae</taxon>
        <taxon>Meloidogyne</taxon>
    </lineage>
</organism>